<dbReference type="InterPro" id="IPR018571">
    <property type="entry name" value="Membrane_anchor_Opy2_N"/>
</dbReference>
<feature type="domain" description="Membrane anchor Opy2 N-terminal" evidence="4">
    <location>
        <begin position="44"/>
        <end position="77"/>
    </location>
</feature>
<keyword evidence="2" id="KW-0812">Transmembrane</keyword>
<keyword evidence="3" id="KW-0732">Signal</keyword>
<evidence type="ECO:0000313" key="6">
    <source>
        <dbReference type="Proteomes" id="UP000246991"/>
    </source>
</evidence>
<feature type="compositionally biased region" description="Polar residues" evidence="1">
    <location>
        <begin position="416"/>
        <end position="448"/>
    </location>
</feature>
<feature type="transmembrane region" description="Helical" evidence="2">
    <location>
        <begin position="106"/>
        <end position="129"/>
    </location>
</feature>
<evidence type="ECO:0000313" key="5">
    <source>
        <dbReference type="EMBL" id="PWW76652.1"/>
    </source>
</evidence>
<proteinExistence type="predicted"/>
<evidence type="ECO:0000256" key="3">
    <source>
        <dbReference type="SAM" id="SignalP"/>
    </source>
</evidence>
<dbReference type="EMBL" id="PYWC01000031">
    <property type="protein sequence ID" value="PWW76652.1"/>
    <property type="molecule type" value="Genomic_DNA"/>
</dbReference>
<dbReference type="Pfam" id="PF09463">
    <property type="entry name" value="Opy2"/>
    <property type="match status" value="1"/>
</dbReference>
<sequence length="454" mass="47157">MTLPRSPLSMLSLVLVLLLQSLTAPAAYTPGPGHALFARQNPNCVKDCQVPPCGQCASNQYCTLTVQTCDACPKATCADIQGSNGGGGGDDDNDDDDSSSPSVGPIVGGVFGGLAAAGIIGFLLYRTFIRKKKQERISMAATAAEKENDFGMLKSARASTHTVASIASTVRTRASNVIQIAYIPGVTNRSGPSTPSHLAPPPVPPLPGSPATSQYPRSPLAGDFQFSADDILRGSMYTVGDNRSSVATTIYGQNAVVSQPNIIRAGKAAVVTVKGGSSLATSIASSPSSTVPPVPALYLNGKGKGRQSALDKVPPSPAFSVGSTFLNRMNSVQKLKTDLPNGAIGENHSTTSFMYDSSDSDDGDIGPGQRIKRPQSACSSCITDMDTSSPFSDTNSVTVDDVPGPPNSGQPLAGNTRRQSQSLAQPQSRTLDVRVASTQRTVSPFDDSNSMEKQ</sequence>
<accession>A0A317SQ88</accession>
<keyword evidence="6" id="KW-1185">Reference proteome</keyword>
<keyword evidence="2" id="KW-1133">Transmembrane helix</keyword>
<evidence type="ECO:0000256" key="2">
    <source>
        <dbReference type="SAM" id="Phobius"/>
    </source>
</evidence>
<name>A0A317SQ88_9PEZI</name>
<dbReference type="Proteomes" id="UP000246991">
    <property type="component" value="Unassembled WGS sequence"/>
</dbReference>
<keyword evidence="2" id="KW-0472">Membrane</keyword>
<feature type="signal peptide" evidence="3">
    <location>
        <begin position="1"/>
        <end position="26"/>
    </location>
</feature>
<feature type="region of interest" description="Disordered" evidence="1">
    <location>
        <begin position="338"/>
        <end position="454"/>
    </location>
</feature>
<feature type="compositionally biased region" description="Polar residues" evidence="1">
    <location>
        <begin position="376"/>
        <end position="398"/>
    </location>
</feature>
<feature type="chain" id="PRO_5016357115" description="Membrane anchor Opy2 N-terminal domain-containing protein" evidence="3">
    <location>
        <begin position="27"/>
        <end position="454"/>
    </location>
</feature>
<evidence type="ECO:0000259" key="4">
    <source>
        <dbReference type="Pfam" id="PF09463"/>
    </source>
</evidence>
<dbReference type="STRING" id="42249.A0A317SQ88"/>
<organism evidence="5 6">
    <name type="scientific">Tuber magnatum</name>
    <name type="common">white Piedmont truffle</name>
    <dbReference type="NCBI Taxonomy" id="42249"/>
    <lineage>
        <taxon>Eukaryota</taxon>
        <taxon>Fungi</taxon>
        <taxon>Dikarya</taxon>
        <taxon>Ascomycota</taxon>
        <taxon>Pezizomycotina</taxon>
        <taxon>Pezizomycetes</taxon>
        <taxon>Pezizales</taxon>
        <taxon>Tuberaceae</taxon>
        <taxon>Tuber</taxon>
    </lineage>
</organism>
<dbReference type="AlphaFoldDB" id="A0A317SQ88"/>
<dbReference type="OrthoDB" id="2402916at2759"/>
<reference evidence="5 6" key="1">
    <citation type="submission" date="2018-03" db="EMBL/GenBank/DDBJ databases">
        <title>Genomes of Pezizomycetes fungi and the evolution of truffles.</title>
        <authorList>
            <person name="Murat C."/>
            <person name="Payen T."/>
            <person name="Noel B."/>
            <person name="Kuo A."/>
            <person name="Martin F.M."/>
        </authorList>
    </citation>
    <scope>NUCLEOTIDE SEQUENCE [LARGE SCALE GENOMIC DNA]</scope>
    <source>
        <strain evidence="5">091103-1</strain>
    </source>
</reference>
<feature type="compositionally biased region" description="Pro residues" evidence="1">
    <location>
        <begin position="198"/>
        <end position="208"/>
    </location>
</feature>
<evidence type="ECO:0000256" key="1">
    <source>
        <dbReference type="SAM" id="MobiDB-lite"/>
    </source>
</evidence>
<gene>
    <name evidence="5" type="ORF">C7212DRAFT_351805</name>
</gene>
<comment type="caution">
    <text evidence="5">The sequence shown here is derived from an EMBL/GenBank/DDBJ whole genome shotgun (WGS) entry which is preliminary data.</text>
</comment>
<feature type="region of interest" description="Disordered" evidence="1">
    <location>
        <begin position="189"/>
        <end position="217"/>
    </location>
</feature>
<protein>
    <recommendedName>
        <fullName evidence="4">Membrane anchor Opy2 N-terminal domain-containing protein</fullName>
    </recommendedName>
</protein>